<proteinExistence type="predicted"/>
<evidence type="ECO:0000313" key="1">
    <source>
        <dbReference type="EMBL" id="CDO10156.1"/>
    </source>
</evidence>
<name>W9B607_MYCCO</name>
<dbReference type="EMBL" id="CCBB010000003">
    <property type="protein sequence ID" value="CDO10156.1"/>
    <property type="molecule type" value="Genomic_DNA"/>
</dbReference>
<dbReference type="OrthoDB" id="4640847at2"/>
<dbReference type="RefSeq" id="WP_131590204.1">
    <property type="nucleotide sequence ID" value="NZ_CCBB010000003.1"/>
</dbReference>
<dbReference type="AlphaFoldDB" id="W9B607"/>
<comment type="caution">
    <text evidence="1">The sequence shown here is derived from an EMBL/GenBank/DDBJ whole genome shotgun (WGS) entry which is preliminary data.</text>
</comment>
<dbReference type="Proteomes" id="UP000028870">
    <property type="component" value="Unassembled WGS sequence"/>
</dbReference>
<dbReference type="STRING" id="258533.BN977_04986"/>
<reference evidence="1" key="1">
    <citation type="submission" date="2014-03" db="EMBL/GenBank/DDBJ databases">
        <title>Draft Genome Sequence of Mycobacterium cosmeticum DSM 44829.</title>
        <authorList>
            <person name="Croce O."/>
            <person name="Robert C."/>
            <person name="Raoult D."/>
            <person name="Drancourt M."/>
        </authorList>
    </citation>
    <scope>NUCLEOTIDE SEQUENCE [LARGE SCALE GENOMIC DNA]</scope>
    <source>
        <strain evidence="1">DSM 44829</strain>
    </source>
</reference>
<keyword evidence="2" id="KW-1185">Reference proteome</keyword>
<evidence type="ECO:0000313" key="2">
    <source>
        <dbReference type="Proteomes" id="UP000028870"/>
    </source>
</evidence>
<gene>
    <name evidence="1" type="ORF">BN977_04986</name>
</gene>
<organism evidence="1 2">
    <name type="scientific">Mycolicibacterium cosmeticum</name>
    <dbReference type="NCBI Taxonomy" id="258533"/>
    <lineage>
        <taxon>Bacteria</taxon>
        <taxon>Bacillati</taxon>
        <taxon>Actinomycetota</taxon>
        <taxon>Actinomycetes</taxon>
        <taxon>Mycobacteriales</taxon>
        <taxon>Mycobacteriaceae</taxon>
        <taxon>Mycolicibacterium</taxon>
    </lineage>
</organism>
<sequence length="136" mass="15396">MSRNHPRATGHYATFQGREYHATVKNSDVILRSYRGEPEVLDFVPSRIAAVQGIRTVPRSELEKLSFVRTVCRWKGEPFMVVGVGDGYVDVFYIGSRGEWIVQQPGIVRTGKLEAHGRLQFAEITDIYEFVDPLAP</sequence>
<protein>
    <submittedName>
        <fullName evidence="1">Uncharacterized protein</fullName>
    </submittedName>
</protein>
<accession>W9B607</accession>
<reference evidence="1" key="2">
    <citation type="submission" date="2014-03" db="EMBL/GenBank/DDBJ databases">
        <authorList>
            <person name="Urmite Genomes"/>
        </authorList>
    </citation>
    <scope>NUCLEOTIDE SEQUENCE</scope>
    <source>
        <strain evidence="1">DSM 44829</strain>
    </source>
</reference>